<dbReference type="PANTHER" id="PTHR16023">
    <property type="entry name" value="TAX1 BINDING PROTEIN-RELATED"/>
    <property type="match status" value="1"/>
</dbReference>
<evidence type="ECO:0000256" key="9">
    <source>
        <dbReference type="SAM" id="MobiDB-lite"/>
    </source>
</evidence>
<evidence type="ECO:0000256" key="2">
    <source>
        <dbReference type="ARBA" id="ARBA00010225"/>
    </source>
</evidence>
<dbReference type="InterPro" id="IPR026825">
    <property type="entry name" value="Vac14"/>
</dbReference>
<keyword evidence="5 10" id="KW-0472">Membrane</keyword>
<comment type="subunit">
    <text evidence="7">Forms pentamers. Component of the PI(3,5)P2 regulatory complex/PAS complex, at least composed of PIKFYVE, FIG4 and VAC14. VAC14 nucleates the assembly of the complex and serves as a scaffold by pentamerizing into a star-shaped structure, which can bind a single copy each of PIKFYVE and FIG4 and coordinates their activities. Interacts with NOS1.</text>
</comment>
<dbReference type="InterPro" id="IPR021841">
    <property type="entry name" value="VAC14_Fig4p-bd"/>
</dbReference>
<evidence type="ECO:0000256" key="10">
    <source>
        <dbReference type="SAM" id="Phobius"/>
    </source>
</evidence>
<dbReference type="InterPro" id="IPR011989">
    <property type="entry name" value="ARM-like"/>
</dbReference>
<evidence type="ECO:0000256" key="1">
    <source>
        <dbReference type="ARBA" id="ARBA00004308"/>
    </source>
</evidence>
<dbReference type="GO" id="GO:0006661">
    <property type="term" value="P:phosphatidylinositol biosynthetic process"/>
    <property type="evidence" value="ECO:0007669"/>
    <property type="project" value="InterPro"/>
</dbReference>
<dbReference type="GO" id="GO:0070772">
    <property type="term" value="C:PAS complex"/>
    <property type="evidence" value="ECO:0007669"/>
    <property type="project" value="InterPro"/>
</dbReference>
<keyword evidence="4" id="KW-0677">Repeat</keyword>
<evidence type="ECO:0000256" key="5">
    <source>
        <dbReference type="ARBA" id="ARBA00023136"/>
    </source>
</evidence>
<dbReference type="PANTHER" id="PTHR16023:SF0">
    <property type="entry name" value="PROTEIN VAC14 HOMOLOG"/>
    <property type="match status" value="1"/>
</dbReference>
<dbReference type="SUPFAM" id="SSF48371">
    <property type="entry name" value="ARM repeat"/>
    <property type="match status" value="1"/>
</dbReference>
<comment type="similarity">
    <text evidence="2">Belongs to the VAC14 family.</text>
</comment>
<feature type="domain" description="Vacuolar protein 14 C-terminal Fig4-binding" evidence="11">
    <location>
        <begin position="534"/>
        <end position="643"/>
    </location>
</feature>
<protein>
    <recommendedName>
        <fullName evidence="3">Protein VAC14 homolog</fullName>
    </recommendedName>
</protein>
<feature type="region of interest" description="Disordered" evidence="9">
    <location>
        <begin position="375"/>
        <end position="394"/>
    </location>
</feature>
<evidence type="ECO:0000256" key="4">
    <source>
        <dbReference type="ARBA" id="ARBA00022737"/>
    </source>
</evidence>
<gene>
    <name evidence="12" type="primary">VAC14</name>
    <name evidence="12" type="ORF">TR156721</name>
</gene>
<dbReference type="Pfam" id="PF12755">
    <property type="entry name" value="Vac14_Fab1_bd"/>
    <property type="match status" value="1"/>
</dbReference>
<comment type="subcellular location">
    <subcellularLocation>
        <location evidence="1">Endomembrane system</location>
    </subcellularLocation>
</comment>
<name>A0A0V0J761_SCHSO</name>
<reference evidence="12" key="1">
    <citation type="submission" date="2016-01" db="EMBL/GenBank/DDBJ databases">
        <title>Reference transcriptome for the parasite Schistocephalus solidus: insights into the molecular evolution of parasitism.</title>
        <authorList>
            <person name="Hebert F.O."/>
            <person name="Grambauer S."/>
            <person name="Barber I."/>
            <person name="Landry C.R."/>
            <person name="Aubin-Horth N."/>
        </authorList>
    </citation>
    <scope>NUCLEOTIDE SEQUENCE</scope>
</reference>
<evidence type="ECO:0000259" key="11">
    <source>
        <dbReference type="Pfam" id="PF11916"/>
    </source>
</evidence>
<dbReference type="EMBL" id="GEEE01002293">
    <property type="protein sequence ID" value="JAP60932.1"/>
    <property type="molecule type" value="Transcribed_RNA"/>
</dbReference>
<dbReference type="GO" id="GO:0010008">
    <property type="term" value="C:endosome membrane"/>
    <property type="evidence" value="ECO:0007669"/>
    <property type="project" value="TreeGrafter"/>
</dbReference>
<evidence type="ECO:0000256" key="3">
    <source>
        <dbReference type="ARBA" id="ARBA00013840"/>
    </source>
</evidence>
<sequence>MMNEKEFKLLPPGCVKNLSDKLFEKRKAGAMEVEQIVKALLSKEKFSDLEKILEFFGQEFIPSCNCHVRKGGLIGLASVAIGLGRKAANYSDMIITPVLQTFRDTDARVRYFACEALYNIMKVLQTAALRYLNEIFEALSLATADPDASVRQVAAHCDRLLRDIVMQSNTIDLNLFIPLFCERIYTSIPFTRQFLVCWLTTLNSMPTLSLLNYLPSLLDGLLRILSDSNSEIRRNCELLLSDFLMEISRQPESTDVPAMVNTLIVNCRLATAAVATTLQRGGCPTAPESLGANAYPSQSLLSASPERLQQVTALRWLNAFVDTESLNLLPLVADILSATLPCLIDDRSDCSALEIAIRINEKLMKAVLCAQEAKPHSTASKSPTPPTDTTDPTVTGELDVSAVLRVTYVMFEHASVLTRLSALRWVEVLVDVFPNSVFDDSAQLLPLLLRFLSDPAPEVVRSSISLVGHLCRHPAASKYTGTFPPHQGSLCPAGPSAKSLSQLVTASSQKVVEANGFCLHFLLDLANLLLRDRDMLKHKGELIITDLSASLGARSVYYLMALIVESLLQPKDAFVVVQLLNRILLTQPSLNEFRNSMRTMNPKEDVVFFEQLYRAWCHNPVALLSLCLLTQNYSHCRLLIKCLYPFVLFTFIIFNAVAATELHAYR</sequence>
<comment type="function">
    <text evidence="6">Scaffold protein component of the PI(3,5)P2 regulatory complex which regulates both the synthesis and turnover of phosphatidylinositol 3,5-bisphosphate (PtdIns(3,5)P2). Pentamerizes into a star-shaped structure and nucleates the assembly of the complex. The pentamer binds a single copy each of PIKFYVE and FIG4 and coordinates both PIKfyve kinase activity and FIG4 phosphatase activity, being required to maintain normal levels of phosphatidylinositol 3-phosphate (PtdIns(3)P) and phosphatidylinositol 5-phosphate (PtdIns(5)P). Plays a role in the biogenesis of endosome carrier vesicles (ECV) / multivesicular bodies (MVB) transport intermediates from early endosomes.</text>
</comment>
<keyword evidence="10" id="KW-0812">Transmembrane</keyword>
<dbReference type="PROSITE" id="PS50077">
    <property type="entry name" value="HEAT_REPEAT"/>
    <property type="match status" value="1"/>
</dbReference>
<feature type="repeat" description="HEAT" evidence="8">
    <location>
        <begin position="94"/>
        <end position="132"/>
    </location>
</feature>
<accession>A0A0V0J761</accession>
<evidence type="ECO:0000256" key="8">
    <source>
        <dbReference type="PROSITE-ProRule" id="PRU00103"/>
    </source>
</evidence>
<proteinExistence type="inferred from homology"/>
<organism evidence="12">
    <name type="scientific">Schistocephalus solidus</name>
    <name type="common">Tapeworm</name>
    <dbReference type="NCBI Taxonomy" id="70667"/>
    <lineage>
        <taxon>Eukaryota</taxon>
        <taxon>Metazoa</taxon>
        <taxon>Spiralia</taxon>
        <taxon>Lophotrochozoa</taxon>
        <taxon>Platyhelminthes</taxon>
        <taxon>Cestoda</taxon>
        <taxon>Eucestoda</taxon>
        <taxon>Diphyllobothriidea</taxon>
        <taxon>Diphyllobothriidae</taxon>
        <taxon>Schistocephalus</taxon>
    </lineage>
</organism>
<dbReference type="AlphaFoldDB" id="A0A0V0J761"/>
<dbReference type="InterPro" id="IPR021133">
    <property type="entry name" value="HEAT_type_2"/>
</dbReference>
<evidence type="ECO:0000256" key="7">
    <source>
        <dbReference type="ARBA" id="ARBA00047092"/>
    </source>
</evidence>
<evidence type="ECO:0000256" key="6">
    <source>
        <dbReference type="ARBA" id="ARBA00045654"/>
    </source>
</evidence>
<keyword evidence="10" id="KW-1133">Transmembrane helix</keyword>
<dbReference type="InterPro" id="IPR016024">
    <property type="entry name" value="ARM-type_fold"/>
</dbReference>
<dbReference type="Pfam" id="PF11916">
    <property type="entry name" value="Vac14_Fig4_bd"/>
    <property type="match status" value="1"/>
</dbReference>
<feature type="transmembrane region" description="Helical" evidence="10">
    <location>
        <begin position="643"/>
        <end position="665"/>
    </location>
</feature>
<evidence type="ECO:0000313" key="12">
    <source>
        <dbReference type="EMBL" id="JAP60932.1"/>
    </source>
</evidence>
<dbReference type="Gene3D" id="1.25.10.10">
    <property type="entry name" value="Leucine-rich Repeat Variant"/>
    <property type="match status" value="2"/>
</dbReference>